<name>A0A919E1C6_9ACTN</name>
<dbReference type="EMBL" id="BNBC01000040">
    <property type="protein sequence ID" value="GHF00833.1"/>
    <property type="molecule type" value="Genomic_DNA"/>
</dbReference>
<dbReference type="InterPro" id="IPR051781">
    <property type="entry name" value="Metallo-dep_Hydrolase"/>
</dbReference>
<dbReference type="InterPro" id="IPR011059">
    <property type="entry name" value="Metal-dep_hydrolase_composite"/>
</dbReference>
<dbReference type="SUPFAM" id="SSF51556">
    <property type="entry name" value="Metallo-dependent hydrolases"/>
    <property type="match status" value="1"/>
</dbReference>
<dbReference type="RefSeq" id="WP_229903899.1">
    <property type="nucleotide sequence ID" value="NZ_BNBC01000040.1"/>
</dbReference>
<proteinExistence type="predicted"/>
<gene>
    <name evidence="2" type="ORF">GCM10014715_66280</name>
</gene>
<dbReference type="Proteomes" id="UP000641386">
    <property type="component" value="Unassembled WGS sequence"/>
</dbReference>
<dbReference type="Pfam" id="PF01979">
    <property type="entry name" value="Amidohydro_1"/>
    <property type="match status" value="1"/>
</dbReference>
<dbReference type="PANTHER" id="PTHR43135:SF3">
    <property type="entry name" value="ALPHA-D-RIBOSE 1-METHYLPHOSPHONATE 5-TRIPHOSPHATE DIPHOSPHATASE"/>
    <property type="match status" value="1"/>
</dbReference>
<comment type="caution">
    <text evidence="2">The sequence shown here is derived from an EMBL/GenBank/DDBJ whole genome shotgun (WGS) entry which is preliminary data.</text>
</comment>
<evidence type="ECO:0000313" key="2">
    <source>
        <dbReference type="EMBL" id="GHF00833.1"/>
    </source>
</evidence>
<sequence>MSVMSEDSADRASCEQEQTGAVLFEGARVIVGDGERVIDDCAVVVREGLIEEIGPRDAVIPDPAWRTVSLHGKTVMPALVNPHGHIGYWKGAGADAVNFSADNIIDHLRRLAYYGVSVFQSLGTDRDDTEIRVRDLQRRGELGDEDLAVLYSAGSGIVAPTPGSDNGGPFFAVDAVHEATSPEDARRHVRALAAKNVDAVKFWLDDRHGSKARLHPDVYRAIVDEAHTHGLKAAAHIYTVDDAKEAIRAGADILAHLPRTPAPDEELIELLTSRDVAVFTSMSIQRPDGDGWLDDPALAELVPAEAIADLRARIRNNSPQPLFDTVDAYQRMESTLRTFVDAGVRVVFSADTGLLTQFPGFAEHRELEALAAAGLQPLAVIRTATQRSAALLGLTDRGTLEAGKRADFIVLDADPLQDMTHTRRIDSVWFKGRRIDRRGVRDRVWKAAEQAGARRPGA</sequence>
<dbReference type="InterPro" id="IPR032466">
    <property type="entry name" value="Metal_Hydrolase"/>
</dbReference>
<reference evidence="2" key="1">
    <citation type="journal article" date="2014" name="Int. J. Syst. Evol. Microbiol.">
        <title>Complete genome sequence of Corynebacterium casei LMG S-19264T (=DSM 44701T), isolated from a smear-ripened cheese.</title>
        <authorList>
            <consortium name="US DOE Joint Genome Institute (JGI-PGF)"/>
            <person name="Walter F."/>
            <person name="Albersmeier A."/>
            <person name="Kalinowski J."/>
            <person name="Ruckert C."/>
        </authorList>
    </citation>
    <scope>NUCLEOTIDE SEQUENCE</scope>
    <source>
        <strain evidence="2">JCM 3302</strain>
    </source>
</reference>
<dbReference type="Gene3D" id="2.30.40.10">
    <property type="entry name" value="Urease, subunit C, domain 1"/>
    <property type="match status" value="1"/>
</dbReference>
<dbReference type="InterPro" id="IPR006680">
    <property type="entry name" value="Amidohydro-rel"/>
</dbReference>
<organism evidence="2 3">
    <name type="scientific">Streptomyces spiralis</name>
    <dbReference type="NCBI Taxonomy" id="66376"/>
    <lineage>
        <taxon>Bacteria</taxon>
        <taxon>Bacillati</taxon>
        <taxon>Actinomycetota</taxon>
        <taxon>Actinomycetes</taxon>
        <taxon>Kitasatosporales</taxon>
        <taxon>Streptomycetaceae</taxon>
        <taxon>Streptomyces</taxon>
    </lineage>
</organism>
<protein>
    <submittedName>
        <fullName evidence="2">Organophopsphate acid anhydrase</fullName>
    </submittedName>
</protein>
<accession>A0A919E1C6</accession>
<dbReference type="Gene3D" id="3.40.50.10910">
    <property type="entry name" value="Amidohydrolase"/>
    <property type="match status" value="1"/>
</dbReference>
<evidence type="ECO:0000259" key="1">
    <source>
        <dbReference type="Pfam" id="PF01979"/>
    </source>
</evidence>
<dbReference type="Gene3D" id="1.20.58.520">
    <property type="entry name" value="Amidohydrolase"/>
    <property type="match status" value="1"/>
</dbReference>
<dbReference type="Gene3D" id="3.30.110.90">
    <property type="entry name" value="Amidohydrolase"/>
    <property type="match status" value="1"/>
</dbReference>
<reference evidence="2" key="2">
    <citation type="submission" date="2020-09" db="EMBL/GenBank/DDBJ databases">
        <authorList>
            <person name="Sun Q."/>
            <person name="Ohkuma M."/>
        </authorList>
    </citation>
    <scope>NUCLEOTIDE SEQUENCE</scope>
    <source>
        <strain evidence="2">JCM 3302</strain>
    </source>
</reference>
<evidence type="ECO:0000313" key="3">
    <source>
        <dbReference type="Proteomes" id="UP000641386"/>
    </source>
</evidence>
<dbReference type="AlphaFoldDB" id="A0A919E1C6"/>
<dbReference type="GO" id="GO:0016810">
    <property type="term" value="F:hydrolase activity, acting on carbon-nitrogen (but not peptide) bonds"/>
    <property type="evidence" value="ECO:0007669"/>
    <property type="project" value="InterPro"/>
</dbReference>
<dbReference type="SUPFAM" id="SSF51338">
    <property type="entry name" value="Composite domain of metallo-dependent hydrolases"/>
    <property type="match status" value="1"/>
</dbReference>
<keyword evidence="3" id="KW-1185">Reference proteome</keyword>
<dbReference type="PANTHER" id="PTHR43135">
    <property type="entry name" value="ALPHA-D-RIBOSE 1-METHYLPHOSPHONATE 5-TRIPHOSPHATE DIPHOSPHATASE"/>
    <property type="match status" value="1"/>
</dbReference>
<feature type="domain" description="Amidohydrolase-related" evidence="1">
    <location>
        <begin position="75"/>
        <end position="434"/>
    </location>
</feature>